<dbReference type="GO" id="GO:0010181">
    <property type="term" value="F:FMN binding"/>
    <property type="evidence" value="ECO:0007669"/>
    <property type="project" value="InterPro"/>
</dbReference>
<dbReference type="SMART" id="SM00928">
    <property type="entry name" value="NADH_4Fe-4S"/>
    <property type="match status" value="1"/>
</dbReference>
<dbReference type="PROSITE" id="PS00645">
    <property type="entry name" value="COMPLEX1_51K_2"/>
    <property type="match status" value="1"/>
</dbReference>
<evidence type="ECO:0000313" key="11">
    <source>
        <dbReference type="EMBL" id="NYS60979.1"/>
    </source>
</evidence>
<dbReference type="PANTHER" id="PTHR43578">
    <property type="entry name" value="NADH-QUINONE OXIDOREDUCTASE SUBUNIT F"/>
    <property type="match status" value="1"/>
</dbReference>
<dbReference type="PANTHER" id="PTHR43578:SF3">
    <property type="entry name" value="NADH-QUINONE OXIDOREDUCTASE SUBUNIT F"/>
    <property type="match status" value="1"/>
</dbReference>
<dbReference type="InterPro" id="IPR041921">
    <property type="entry name" value="NuoE_N"/>
</dbReference>
<dbReference type="Gene3D" id="1.20.1440.230">
    <property type="entry name" value="NADH-ubiquinone oxidoreductase 51kDa subunit, iron-sulphur binding domain"/>
    <property type="match status" value="1"/>
</dbReference>
<comment type="cofactor">
    <cofactor evidence="1">
        <name>FMN</name>
        <dbReference type="ChEBI" id="CHEBI:58210"/>
    </cofactor>
</comment>
<dbReference type="InterPro" id="IPR019554">
    <property type="entry name" value="Soluble_ligand-bd"/>
</dbReference>
<evidence type="ECO:0000256" key="2">
    <source>
        <dbReference type="ARBA" id="ARBA00007523"/>
    </source>
</evidence>
<evidence type="ECO:0000256" key="1">
    <source>
        <dbReference type="ARBA" id="ARBA00001917"/>
    </source>
</evidence>
<dbReference type="Proteomes" id="UP000586119">
    <property type="component" value="Unassembled WGS sequence"/>
</dbReference>
<dbReference type="InterPro" id="IPR019575">
    <property type="entry name" value="Nuop51_4Fe4S-bd"/>
</dbReference>
<evidence type="ECO:0000259" key="10">
    <source>
        <dbReference type="SMART" id="SM00928"/>
    </source>
</evidence>
<evidence type="ECO:0000256" key="8">
    <source>
        <dbReference type="ARBA" id="ARBA00031578"/>
    </source>
</evidence>
<dbReference type="InterPro" id="IPR036249">
    <property type="entry name" value="Thioredoxin-like_sf"/>
</dbReference>
<reference evidence="11 12" key="1">
    <citation type="journal article" date="2015" name="Int. J. Syst. Evol. Microbiol.">
        <title>Halomonas salicampi sp. nov., a halotolerant and alkalitolerant bacterium isolated from a saltern soil.</title>
        <authorList>
            <person name="Lee J.C."/>
            <person name="Kim Y.S."/>
            <person name="Yun B.S."/>
            <person name="Whang K.S."/>
        </authorList>
    </citation>
    <scope>NUCLEOTIDE SEQUENCE [LARGE SCALE GENOMIC DNA]</scope>
    <source>
        <strain evidence="11 12">BH103</strain>
    </source>
</reference>
<dbReference type="Pfam" id="PF01257">
    <property type="entry name" value="2Fe-2S_thioredx"/>
    <property type="match status" value="1"/>
</dbReference>
<evidence type="ECO:0000313" key="12">
    <source>
        <dbReference type="Proteomes" id="UP000586119"/>
    </source>
</evidence>
<dbReference type="SUPFAM" id="SSF142984">
    <property type="entry name" value="Nqo1 middle domain-like"/>
    <property type="match status" value="1"/>
</dbReference>
<dbReference type="EMBL" id="JACCDF010000007">
    <property type="protein sequence ID" value="NYS60979.1"/>
    <property type="molecule type" value="Genomic_DNA"/>
</dbReference>
<keyword evidence="6" id="KW-0408">Iron</keyword>
<evidence type="ECO:0000256" key="7">
    <source>
        <dbReference type="ARBA" id="ARBA00023014"/>
    </source>
</evidence>
<dbReference type="SUPFAM" id="SSF52833">
    <property type="entry name" value="Thioredoxin-like"/>
    <property type="match status" value="1"/>
</dbReference>
<dbReference type="CDD" id="cd03082">
    <property type="entry name" value="TRX_Fd_NuoE_W_FDH_beta"/>
    <property type="match status" value="1"/>
</dbReference>
<evidence type="ECO:0000256" key="6">
    <source>
        <dbReference type="ARBA" id="ARBA00023004"/>
    </source>
</evidence>
<dbReference type="Gene3D" id="1.10.10.1590">
    <property type="entry name" value="NADH-quinone oxidoreductase subunit E"/>
    <property type="match status" value="1"/>
</dbReference>
<evidence type="ECO:0000256" key="9">
    <source>
        <dbReference type="ARBA" id="ARBA00032787"/>
    </source>
</evidence>
<proteinExistence type="inferred from homology"/>
<feature type="domain" description="NADH-ubiquinone oxidoreductase 51kDa subunit iron-sulphur binding" evidence="10">
    <location>
        <begin position="488"/>
        <end position="533"/>
    </location>
</feature>
<keyword evidence="7" id="KW-0411">Iron-sulfur</keyword>
<name>A0A7Z0LLC5_9GAMM</name>
<organism evidence="11 12">
    <name type="scientific">Vreelandella salicampi</name>
    <dbReference type="NCBI Taxonomy" id="1449798"/>
    <lineage>
        <taxon>Bacteria</taxon>
        <taxon>Pseudomonadati</taxon>
        <taxon>Pseudomonadota</taxon>
        <taxon>Gammaproteobacteria</taxon>
        <taxon>Oceanospirillales</taxon>
        <taxon>Halomonadaceae</taxon>
        <taxon>Vreelandella</taxon>
    </lineage>
</organism>
<accession>A0A7Z0LLC5</accession>
<dbReference type="AlphaFoldDB" id="A0A7Z0LLC5"/>
<dbReference type="Gene3D" id="3.40.50.11540">
    <property type="entry name" value="NADH-ubiquinone oxidoreductase 51kDa subunit"/>
    <property type="match status" value="1"/>
</dbReference>
<dbReference type="GO" id="GO:0051539">
    <property type="term" value="F:4 iron, 4 sulfur cluster binding"/>
    <property type="evidence" value="ECO:0007669"/>
    <property type="project" value="UniProtKB-KW"/>
</dbReference>
<dbReference type="Pfam" id="PF10531">
    <property type="entry name" value="SLBB"/>
    <property type="match status" value="1"/>
</dbReference>
<dbReference type="RefSeq" id="WP_179930307.1">
    <property type="nucleotide sequence ID" value="NZ_JACCDF010000007.1"/>
</dbReference>
<dbReference type="SUPFAM" id="SSF142019">
    <property type="entry name" value="Nqo1 FMN-binding domain-like"/>
    <property type="match status" value="1"/>
</dbReference>
<dbReference type="Pfam" id="PF10589">
    <property type="entry name" value="NADH_4Fe-4S"/>
    <property type="match status" value="1"/>
</dbReference>
<keyword evidence="5" id="KW-0479">Metal-binding</keyword>
<evidence type="ECO:0000256" key="5">
    <source>
        <dbReference type="ARBA" id="ARBA00022723"/>
    </source>
</evidence>
<dbReference type="GO" id="GO:0046872">
    <property type="term" value="F:metal ion binding"/>
    <property type="evidence" value="ECO:0007669"/>
    <property type="project" value="UniProtKB-KW"/>
</dbReference>
<dbReference type="InterPro" id="IPR037225">
    <property type="entry name" value="Nuo51_FMN-bd_sf"/>
</dbReference>
<comment type="similarity">
    <text evidence="2">Belongs to the complex I 51 kDa subunit family.</text>
</comment>
<dbReference type="InterPro" id="IPR001949">
    <property type="entry name" value="NADH-UbQ_OxRdtase_51kDa_CS"/>
</dbReference>
<dbReference type="InterPro" id="IPR011538">
    <property type="entry name" value="Nuo51_FMN-bd"/>
</dbReference>
<dbReference type="Pfam" id="PF01512">
    <property type="entry name" value="Complex1_51K"/>
    <property type="match status" value="1"/>
</dbReference>
<protein>
    <recommendedName>
        <fullName evidence="3">NADH-quinone oxidoreductase subunit F</fullName>
    </recommendedName>
    <alternativeName>
        <fullName evidence="8">NADH dehydrogenase I subunit F</fullName>
    </alternativeName>
    <alternativeName>
        <fullName evidence="9">NDH-1 subunit F</fullName>
    </alternativeName>
</protein>
<dbReference type="FunFam" id="3.10.20.600:FF:000006">
    <property type="entry name" value="Formate dehydrogenase, beta subunit"/>
    <property type="match status" value="1"/>
</dbReference>
<evidence type="ECO:0000256" key="4">
    <source>
        <dbReference type="ARBA" id="ARBA00022485"/>
    </source>
</evidence>
<gene>
    <name evidence="11" type="ORF">HZS81_09440</name>
</gene>
<comment type="caution">
    <text evidence="11">The sequence shown here is derived from an EMBL/GenBank/DDBJ whole genome shotgun (WGS) entry which is preliminary data.</text>
</comment>
<sequence>MANNNDKSRPAGRKTALKGRELAPVALAALRSQLGDERQHPDLRRRDRLIEHLHALQDGRGYLALAELRALAAYMNLPMAAVYETATFYAHFDVVHDDQTPPPEVTVRVCDSLSCQLAGAEALQEALNARFDANRVRVIRAPCMGRCDSAPVAEVGHHHVRYATAEGIEAVVDVGHFHPEAITWERLGTYRKRGGFTLLKKCQQGEVVLGTLLELLEQSGLRGLGGAGFPTFKKWRAVRAEPGPRFCVINADEGEPGTFKDRHYLETAPHQFLEGALVSAWAVGADALYLYLRDEYPGLHRVLREAIAELEQVGLATPGYIVLRRGAGAYICGEESALIESLEGKPGKPRHRPPFVAQKGLFDRPTLVNNVETVYWIPRLWEKGATWFAQQGRHGRSGLRSFSVSGRVKHPGVHLAPAGITLQELIDEYCGGMAEGHRLAAYLPGGASGGILPASRADIPLDFDTLQPHGAFIGSGAVIVLSEQDDLRAVATNLLAFFADESCGQCTPCRVGSEKMHSLLARDTWDVNALTRLAQVMQDASICGLGQAAPNPVLGLLRDFRPALTQQGIIVTDAADGGPV</sequence>
<dbReference type="PROSITE" id="PS00644">
    <property type="entry name" value="COMPLEX1_51K_1"/>
    <property type="match status" value="1"/>
</dbReference>
<dbReference type="SUPFAM" id="SSF140490">
    <property type="entry name" value="Nqo1C-terminal domain-like"/>
    <property type="match status" value="1"/>
</dbReference>
<keyword evidence="4" id="KW-0004">4Fe-4S</keyword>
<dbReference type="InterPro" id="IPR037207">
    <property type="entry name" value="Nuop51_4Fe4S-bd_sf"/>
</dbReference>
<keyword evidence="12" id="KW-1185">Reference proteome</keyword>
<dbReference type="Gene3D" id="3.10.20.600">
    <property type="match status" value="1"/>
</dbReference>
<dbReference type="Gene3D" id="3.40.30.10">
    <property type="entry name" value="Glutaredoxin"/>
    <property type="match status" value="1"/>
</dbReference>
<evidence type="ECO:0000256" key="3">
    <source>
        <dbReference type="ARBA" id="ARBA00019901"/>
    </source>
</evidence>
<dbReference type="GO" id="GO:0008137">
    <property type="term" value="F:NADH dehydrogenase (ubiquinone) activity"/>
    <property type="evidence" value="ECO:0007669"/>
    <property type="project" value="InterPro"/>
</dbReference>